<evidence type="ECO:0000256" key="9">
    <source>
        <dbReference type="PIRSR" id="PIRSR617736-1"/>
    </source>
</evidence>
<dbReference type="OrthoDB" id="9765195at2"/>
<feature type="binding site" evidence="10">
    <location>
        <position position="164"/>
    </location>
    <ligand>
        <name>substrate</name>
    </ligand>
</feature>
<dbReference type="GO" id="GO:0005829">
    <property type="term" value="C:cytosol"/>
    <property type="evidence" value="ECO:0007669"/>
    <property type="project" value="TreeGrafter"/>
</dbReference>
<keyword evidence="7 12" id="KW-0326">Glycosidase</keyword>
<dbReference type="InterPro" id="IPR018120">
    <property type="entry name" value="Glyco_hydro_1_AS"/>
</dbReference>
<comment type="similarity">
    <text evidence="2 12">Belongs to the glycosyl hydrolase 1 family.</text>
</comment>
<gene>
    <name evidence="13" type="ORF">CLV71_104618</name>
</gene>
<keyword evidence="5" id="KW-0136">Cellulose degradation</keyword>
<evidence type="ECO:0000256" key="2">
    <source>
        <dbReference type="ARBA" id="ARBA00010838"/>
    </source>
</evidence>
<dbReference type="PROSITE" id="PS00653">
    <property type="entry name" value="GLYCOSYL_HYDROL_F1_2"/>
    <property type="match status" value="1"/>
</dbReference>
<name>A0A4R7VXD6_9PSEU</name>
<evidence type="ECO:0000256" key="7">
    <source>
        <dbReference type="ARBA" id="ARBA00023295"/>
    </source>
</evidence>
<evidence type="ECO:0000256" key="8">
    <source>
        <dbReference type="ARBA" id="ARBA00023326"/>
    </source>
</evidence>
<evidence type="ECO:0000256" key="11">
    <source>
        <dbReference type="PROSITE-ProRule" id="PRU10055"/>
    </source>
</evidence>
<feature type="binding site" evidence="10">
    <location>
        <position position="295"/>
    </location>
    <ligand>
        <name>substrate</name>
    </ligand>
</feature>
<dbReference type="PANTHER" id="PTHR10353">
    <property type="entry name" value="GLYCOSYL HYDROLASE"/>
    <property type="match status" value="1"/>
</dbReference>
<keyword evidence="6" id="KW-0119">Carbohydrate metabolism</keyword>
<keyword evidence="8" id="KW-0624">Polysaccharide degradation</keyword>
<keyword evidence="14" id="KW-1185">Reference proteome</keyword>
<comment type="catalytic activity">
    <reaction evidence="1 12">
        <text>Hydrolysis of terminal, non-reducing beta-D-glucosyl residues with release of beta-D-glucose.</text>
        <dbReference type="EC" id="3.2.1.21"/>
    </reaction>
</comment>
<keyword evidence="4 12" id="KW-0378">Hydrolase</keyword>
<dbReference type="InterPro" id="IPR017736">
    <property type="entry name" value="Glyco_hydro_1_beta-glucosidase"/>
</dbReference>
<feature type="active site" description="Nucleophile" evidence="9 11">
    <location>
        <position position="359"/>
    </location>
</feature>
<evidence type="ECO:0000256" key="12">
    <source>
        <dbReference type="RuleBase" id="RU361175"/>
    </source>
</evidence>
<feature type="binding site" evidence="10">
    <location>
        <position position="120"/>
    </location>
    <ligand>
        <name>substrate</name>
    </ligand>
</feature>
<protein>
    <recommendedName>
        <fullName evidence="3 12">Beta-glucosidase</fullName>
        <ecNumber evidence="3 12">3.2.1.21</ecNumber>
    </recommendedName>
</protein>
<evidence type="ECO:0000256" key="4">
    <source>
        <dbReference type="ARBA" id="ARBA00022801"/>
    </source>
</evidence>
<evidence type="ECO:0000256" key="5">
    <source>
        <dbReference type="ARBA" id="ARBA00023001"/>
    </source>
</evidence>
<dbReference type="EMBL" id="SOCP01000004">
    <property type="protein sequence ID" value="TDV54149.1"/>
    <property type="molecule type" value="Genomic_DNA"/>
</dbReference>
<dbReference type="PANTHER" id="PTHR10353:SF36">
    <property type="entry name" value="LP05116P"/>
    <property type="match status" value="1"/>
</dbReference>
<reference evidence="13 14" key="1">
    <citation type="submission" date="2019-03" db="EMBL/GenBank/DDBJ databases">
        <title>Genomic Encyclopedia of Archaeal and Bacterial Type Strains, Phase II (KMG-II): from individual species to whole genera.</title>
        <authorList>
            <person name="Goeker M."/>
        </authorList>
    </citation>
    <scope>NUCLEOTIDE SEQUENCE [LARGE SCALE GENOMIC DNA]</scope>
    <source>
        <strain evidence="13 14">DSM 45499</strain>
    </source>
</reference>
<dbReference type="PRINTS" id="PR00131">
    <property type="entry name" value="GLHYDRLASE1"/>
</dbReference>
<proteinExistence type="inferred from homology"/>
<dbReference type="Proteomes" id="UP000294927">
    <property type="component" value="Unassembled WGS sequence"/>
</dbReference>
<dbReference type="FunFam" id="3.20.20.80:FF:000004">
    <property type="entry name" value="Beta-glucosidase 6-phospho-beta-glucosidase"/>
    <property type="match status" value="1"/>
</dbReference>
<dbReference type="Gene3D" id="3.20.20.80">
    <property type="entry name" value="Glycosidases"/>
    <property type="match status" value="1"/>
</dbReference>
<dbReference type="InterPro" id="IPR033132">
    <property type="entry name" value="GH_1_N_CS"/>
</dbReference>
<evidence type="ECO:0000256" key="10">
    <source>
        <dbReference type="PIRSR" id="PIRSR617736-2"/>
    </source>
</evidence>
<evidence type="ECO:0000313" key="13">
    <source>
        <dbReference type="EMBL" id="TDV54149.1"/>
    </source>
</evidence>
<feature type="active site" description="Proton donor" evidence="9">
    <location>
        <position position="165"/>
    </location>
</feature>
<dbReference type="AlphaFoldDB" id="A0A4R7VXD6"/>
<dbReference type="Pfam" id="PF00232">
    <property type="entry name" value="Glyco_hydro_1"/>
    <property type="match status" value="1"/>
</dbReference>
<dbReference type="GO" id="GO:0008422">
    <property type="term" value="F:beta-glucosidase activity"/>
    <property type="evidence" value="ECO:0007669"/>
    <property type="project" value="UniProtKB-EC"/>
</dbReference>
<evidence type="ECO:0000256" key="3">
    <source>
        <dbReference type="ARBA" id="ARBA00012744"/>
    </source>
</evidence>
<dbReference type="InterPro" id="IPR001360">
    <property type="entry name" value="Glyco_hydro_1"/>
</dbReference>
<feature type="binding site" evidence="10">
    <location>
        <position position="29"/>
    </location>
    <ligand>
        <name>substrate</name>
    </ligand>
</feature>
<feature type="binding site" evidence="10">
    <location>
        <begin position="413"/>
        <end position="414"/>
    </location>
    <ligand>
        <name>substrate</name>
    </ligand>
</feature>
<evidence type="ECO:0000256" key="1">
    <source>
        <dbReference type="ARBA" id="ARBA00000448"/>
    </source>
</evidence>
<sequence>MSVVPQASESVALRFPTGFVWGAATASYQIEGATTLDGRVDSIWDEFCRRPGAVANGDSGEPGADHYRRYAEDVDLMSSLGIGAYRFSIAWPRLKDLSFYDRLVDSLLEKGIAPWATLYHWDLPQSLEEAGGWTNRVTAYRFAEYASTVVGRLGDRVAGWLTLNEPWCAAFLGYGNGVHAPGVRDSRAAVAAAHHLLLGHGLAMSEIRAGAPDVPAGITLNLFPVRPATGSEADADAARRIDGLQNRIFLNPVLRGEYDADLLDDLAPYGLQEVIQDTDLKAINQPIDLLGVNYYRAYLVSAGDPVDGPSEWPGSSDVRFLQSGHPKTEMDWEVQPEGLTELLVSLSREYPGLPLYVTENGAAYPDTFTEDGEIRDAERIAFLDGHLRAAHSAVEQGADLRGYFCWTLLDNLEWAWGYEKRFGLVHVDFDTQKRTPKDSARWYSGVIEHNGLPAAED</sequence>
<accession>A0A4R7VXD6</accession>
<evidence type="ECO:0000313" key="14">
    <source>
        <dbReference type="Proteomes" id="UP000294927"/>
    </source>
</evidence>
<dbReference type="EC" id="3.2.1.21" evidence="3 12"/>
<evidence type="ECO:0000256" key="6">
    <source>
        <dbReference type="ARBA" id="ARBA00023277"/>
    </source>
</evidence>
<dbReference type="PROSITE" id="PS00572">
    <property type="entry name" value="GLYCOSYL_HYDROL_F1_1"/>
    <property type="match status" value="1"/>
</dbReference>
<dbReference type="InterPro" id="IPR017853">
    <property type="entry name" value="GH"/>
</dbReference>
<dbReference type="SUPFAM" id="SSF51445">
    <property type="entry name" value="(Trans)glycosidases"/>
    <property type="match status" value="1"/>
</dbReference>
<feature type="binding site" evidence="10">
    <location>
        <position position="406"/>
    </location>
    <ligand>
        <name>substrate</name>
    </ligand>
</feature>
<dbReference type="NCBIfam" id="TIGR03356">
    <property type="entry name" value="BGL"/>
    <property type="match status" value="1"/>
</dbReference>
<comment type="caution">
    <text evidence="13">The sequence shown here is derived from an EMBL/GenBank/DDBJ whole genome shotgun (WGS) entry which is preliminary data.</text>
</comment>
<dbReference type="GO" id="GO:0030245">
    <property type="term" value="P:cellulose catabolic process"/>
    <property type="evidence" value="ECO:0007669"/>
    <property type="project" value="UniProtKB-KW"/>
</dbReference>
<dbReference type="RefSeq" id="WP_133903122.1">
    <property type="nucleotide sequence ID" value="NZ_SOCP01000004.1"/>
</dbReference>
<organism evidence="13 14">
    <name type="scientific">Actinophytocola oryzae</name>
    <dbReference type="NCBI Taxonomy" id="502181"/>
    <lineage>
        <taxon>Bacteria</taxon>
        <taxon>Bacillati</taxon>
        <taxon>Actinomycetota</taxon>
        <taxon>Actinomycetes</taxon>
        <taxon>Pseudonocardiales</taxon>
        <taxon>Pseudonocardiaceae</taxon>
    </lineage>
</organism>